<feature type="transmembrane region" description="Helical" evidence="7">
    <location>
        <begin position="94"/>
        <end position="112"/>
    </location>
</feature>
<keyword evidence="4 7" id="KW-0812">Transmembrane</keyword>
<evidence type="ECO:0000256" key="5">
    <source>
        <dbReference type="ARBA" id="ARBA00022989"/>
    </source>
</evidence>
<dbReference type="Pfam" id="PF00924">
    <property type="entry name" value="MS_channel_2nd"/>
    <property type="match status" value="1"/>
</dbReference>
<feature type="transmembrane region" description="Helical" evidence="7">
    <location>
        <begin position="15"/>
        <end position="35"/>
    </location>
</feature>
<dbReference type="SUPFAM" id="SSF82861">
    <property type="entry name" value="Mechanosensitive channel protein MscS (YggB), transmembrane region"/>
    <property type="match status" value="1"/>
</dbReference>
<dbReference type="InterPro" id="IPR023408">
    <property type="entry name" value="MscS_beta-dom_sf"/>
</dbReference>
<comment type="similarity">
    <text evidence="2">Belongs to the MscS (TC 1.A.23) family.</text>
</comment>
<dbReference type="Pfam" id="PF21088">
    <property type="entry name" value="MS_channel_1st"/>
    <property type="match status" value="1"/>
</dbReference>
<dbReference type="Gene3D" id="3.30.70.100">
    <property type="match status" value="1"/>
</dbReference>
<dbReference type="InterPro" id="IPR049142">
    <property type="entry name" value="MS_channel_1st"/>
</dbReference>
<keyword evidence="5 7" id="KW-1133">Transmembrane helix</keyword>
<gene>
    <name evidence="10" type="ORF">CH379_010350</name>
    <name evidence="11" type="ORF">CH379_08080</name>
</gene>
<dbReference type="RefSeq" id="WP_100745410.1">
    <property type="nucleotide sequence ID" value="NZ_NPEF02000011.1"/>
</dbReference>
<dbReference type="InterPro" id="IPR006685">
    <property type="entry name" value="MscS_channel_2nd"/>
</dbReference>
<feature type="domain" description="Mechanosensitive ion channel MscS" evidence="8">
    <location>
        <begin position="178"/>
        <end position="244"/>
    </location>
</feature>
<evidence type="ECO:0000256" key="1">
    <source>
        <dbReference type="ARBA" id="ARBA00004651"/>
    </source>
</evidence>
<dbReference type="Proteomes" id="UP000232122">
    <property type="component" value="Unassembled WGS sequence"/>
</dbReference>
<evidence type="ECO:0000259" key="9">
    <source>
        <dbReference type="Pfam" id="PF21088"/>
    </source>
</evidence>
<keyword evidence="12" id="KW-1185">Reference proteome</keyword>
<keyword evidence="6 7" id="KW-0472">Membrane</keyword>
<dbReference type="SUPFAM" id="SSF50182">
    <property type="entry name" value="Sm-like ribonucleoproteins"/>
    <property type="match status" value="1"/>
</dbReference>
<accession>A0A2N0BQE7</accession>
<proteinExistence type="inferred from homology"/>
<evidence type="ECO:0000313" key="12">
    <source>
        <dbReference type="Proteomes" id="UP000232122"/>
    </source>
</evidence>
<feature type="domain" description="Mechanosensitive ion channel transmembrane helices 2/3" evidence="9">
    <location>
        <begin position="135"/>
        <end position="176"/>
    </location>
</feature>
<organism evidence="11">
    <name type="scientific">Leptospira ellisii</name>
    <dbReference type="NCBI Taxonomy" id="2023197"/>
    <lineage>
        <taxon>Bacteria</taxon>
        <taxon>Pseudomonadati</taxon>
        <taxon>Spirochaetota</taxon>
        <taxon>Spirochaetia</taxon>
        <taxon>Leptospirales</taxon>
        <taxon>Leptospiraceae</taxon>
        <taxon>Leptospira</taxon>
    </lineage>
</organism>
<dbReference type="GO" id="GO:0005886">
    <property type="term" value="C:plasma membrane"/>
    <property type="evidence" value="ECO:0007669"/>
    <property type="project" value="UniProtKB-SubCell"/>
</dbReference>
<reference evidence="10 12" key="2">
    <citation type="journal article" date="2018" name="Microb. Genom.">
        <title>Deciphering the unexplored Leptospira diversity from soils uncovers genomic evolution to virulence.</title>
        <authorList>
            <person name="Thibeaux R."/>
            <person name="Iraola G."/>
            <person name="Ferres I."/>
            <person name="Bierque E."/>
            <person name="Girault D."/>
            <person name="Soupe-Gilbert M.E."/>
            <person name="Picardeau M."/>
            <person name="Goarant C."/>
        </authorList>
    </citation>
    <scope>NUCLEOTIDE SEQUENCE [LARGE SCALE GENOMIC DNA]</scope>
    <source>
        <strain evidence="10 12">ATI7-C-A5</strain>
    </source>
</reference>
<dbReference type="OrthoDB" id="9809206at2"/>
<dbReference type="PANTHER" id="PTHR30566:SF25">
    <property type="entry name" value="INNER MEMBRANE PROTEIN"/>
    <property type="match status" value="1"/>
</dbReference>
<dbReference type="AlphaFoldDB" id="A0A2N0BQE7"/>
<dbReference type="InterPro" id="IPR011066">
    <property type="entry name" value="MscS_channel_C_sf"/>
</dbReference>
<evidence type="ECO:0000256" key="7">
    <source>
        <dbReference type="SAM" id="Phobius"/>
    </source>
</evidence>
<feature type="transmembrane region" description="Helical" evidence="7">
    <location>
        <begin position="157"/>
        <end position="175"/>
    </location>
</feature>
<name>A0A2N0BQE7_9LEPT</name>
<reference evidence="10" key="3">
    <citation type="submission" date="2023-10" db="EMBL/GenBank/DDBJ databases">
        <authorList>
            <person name="Picardeau M."/>
            <person name="Thibeaux R."/>
        </authorList>
    </citation>
    <scope>NUCLEOTIDE SEQUENCE</scope>
    <source>
        <strain evidence="10">ATI7-C-A5</strain>
    </source>
</reference>
<evidence type="ECO:0000256" key="4">
    <source>
        <dbReference type="ARBA" id="ARBA00022692"/>
    </source>
</evidence>
<protein>
    <submittedName>
        <fullName evidence="10">Mechanosensitive ion channel family protein</fullName>
    </submittedName>
    <submittedName>
        <fullName evidence="11">Mechanosensitive ion channel protein</fullName>
    </submittedName>
</protein>
<evidence type="ECO:0000313" key="11">
    <source>
        <dbReference type="EMBL" id="PJZ93379.1"/>
    </source>
</evidence>
<evidence type="ECO:0000256" key="2">
    <source>
        <dbReference type="ARBA" id="ARBA00008017"/>
    </source>
</evidence>
<dbReference type="Gene3D" id="2.30.30.60">
    <property type="match status" value="1"/>
</dbReference>
<evidence type="ECO:0000259" key="8">
    <source>
        <dbReference type="Pfam" id="PF00924"/>
    </source>
</evidence>
<sequence>MDWNILRIRWSEDGFSEFGTAFISFALVLFFGYLLGDRIVPKLSDALLRNGIQRPHPLYESGRRIVRLSFFLLASFIFLKLLKLSERTGETVFLGFRILSIFLLTFSCVRLFSAVFEAYSEKTEGLISSASIISNVIRITMFAVGLLLILQSLGISVAPILGALGVGGLAVALGLQPTLSNLFSGLSILLERQLKKGDYIRLQGDGLEGYVEDITWRTTAIRRFNNSTIVVPNSIMSSSVFTNFDIPTKEFSLQIEAGVAYQSDLERTEKIAVEVGRETLKRLYPVHEIGEVSFSYQKFSENSVDFKVTLPSFEYTDQFAIKHEFIKLLHARFRTEGIEFRLSPQGVSPKKGP</sequence>
<dbReference type="EMBL" id="NPEF02000011">
    <property type="protein sequence ID" value="MDV6236022.1"/>
    <property type="molecule type" value="Genomic_DNA"/>
</dbReference>
<comment type="subcellular location">
    <subcellularLocation>
        <location evidence="1">Cell membrane</location>
        <topology evidence="1">Multi-pass membrane protein</topology>
    </subcellularLocation>
</comment>
<accession>A0A2N0BA16</accession>
<dbReference type="EMBL" id="NPEF01000065">
    <property type="protein sequence ID" value="PJZ93379.1"/>
    <property type="molecule type" value="Genomic_DNA"/>
</dbReference>
<dbReference type="SUPFAM" id="SSF82689">
    <property type="entry name" value="Mechanosensitive channel protein MscS (YggB), C-terminal domain"/>
    <property type="match status" value="1"/>
</dbReference>
<dbReference type="InterPro" id="IPR010920">
    <property type="entry name" value="LSM_dom_sf"/>
</dbReference>
<evidence type="ECO:0000256" key="6">
    <source>
        <dbReference type="ARBA" id="ARBA00023136"/>
    </source>
</evidence>
<dbReference type="PANTHER" id="PTHR30566">
    <property type="entry name" value="YNAI-RELATED MECHANOSENSITIVE ION CHANNEL"/>
    <property type="match status" value="1"/>
</dbReference>
<comment type="caution">
    <text evidence="11">The sequence shown here is derived from an EMBL/GenBank/DDBJ whole genome shotgun (WGS) entry which is preliminary data.</text>
</comment>
<evidence type="ECO:0000256" key="3">
    <source>
        <dbReference type="ARBA" id="ARBA00022475"/>
    </source>
</evidence>
<evidence type="ECO:0000313" key="10">
    <source>
        <dbReference type="EMBL" id="MDV6236022.1"/>
    </source>
</evidence>
<dbReference type="InterPro" id="IPR011014">
    <property type="entry name" value="MscS_channel_TM-2"/>
</dbReference>
<reference evidence="11" key="1">
    <citation type="submission" date="2017-07" db="EMBL/GenBank/DDBJ databases">
        <title>Leptospira spp. isolated from tropical soils.</title>
        <authorList>
            <person name="Thibeaux R."/>
            <person name="Iraola G."/>
            <person name="Ferres I."/>
            <person name="Bierque E."/>
            <person name="Girault D."/>
            <person name="Soupe-Gilbert M.-E."/>
            <person name="Picardeau M."/>
            <person name="Goarant C."/>
        </authorList>
    </citation>
    <scope>NUCLEOTIDE SEQUENCE [LARGE SCALE GENOMIC DNA]</scope>
    <source>
        <strain evidence="11">ATI7-C-A5</strain>
    </source>
</reference>
<feature type="transmembrane region" description="Helical" evidence="7">
    <location>
        <begin position="132"/>
        <end position="150"/>
    </location>
</feature>
<dbReference type="Gene3D" id="1.10.287.1260">
    <property type="match status" value="1"/>
</dbReference>
<feature type="transmembrane region" description="Helical" evidence="7">
    <location>
        <begin position="65"/>
        <end position="82"/>
    </location>
</feature>
<keyword evidence="3" id="KW-1003">Cell membrane</keyword>
<dbReference type="GO" id="GO:0008381">
    <property type="term" value="F:mechanosensitive monoatomic ion channel activity"/>
    <property type="evidence" value="ECO:0007669"/>
    <property type="project" value="UniProtKB-ARBA"/>
</dbReference>